<proteinExistence type="predicted"/>
<dbReference type="InterPro" id="IPR018691">
    <property type="entry name" value="DUF2188"/>
</dbReference>
<feature type="region of interest" description="Disordered" evidence="1">
    <location>
        <begin position="76"/>
        <end position="99"/>
    </location>
</feature>
<reference evidence="3" key="1">
    <citation type="journal article" date="2019" name="Int. J. Syst. Evol. Microbiol.">
        <title>The Global Catalogue of Microorganisms (GCM) 10K type strain sequencing project: providing services to taxonomists for standard genome sequencing and annotation.</title>
        <authorList>
            <consortium name="The Broad Institute Genomics Platform"/>
            <consortium name="The Broad Institute Genome Sequencing Center for Infectious Disease"/>
            <person name="Wu L."/>
            <person name="Ma J."/>
        </authorList>
    </citation>
    <scope>NUCLEOTIDE SEQUENCE [LARGE SCALE GENOMIC DNA]</scope>
    <source>
        <strain evidence="3">JCM 17561</strain>
    </source>
</reference>
<gene>
    <name evidence="2" type="ORF">GCM10022279_12300</name>
</gene>
<feature type="compositionally biased region" description="Basic and acidic residues" evidence="1">
    <location>
        <begin position="76"/>
        <end position="91"/>
    </location>
</feature>
<evidence type="ECO:0000256" key="1">
    <source>
        <dbReference type="SAM" id="MobiDB-lite"/>
    </source>
</evidence>
<evidence type="ECO:0000313" key="2">
    <source>
        <dbReference type="EMBL" id="GAA3990698.1"/>
    </source>
</evidence>
<accession>A0ABP7R089</accession>
<dbReference type="Pfam" id="PF09954">
    <property type="entry name" value="DUF2188"/>
    <property type="match status" value="1"/>
</dbReference>
<keyword evidence="3" id="KW-1185">Reference proteome</keyword>
<name>A0ABP7R089_9BURK</name>
<dbReference type="Proteomes" id="UP001501627">
    <property type="component" value="Unassembled WGS sequence"/>
</dbReference>
<protein>
    <recommendedName>
        <fullName evidence="4">DUF2188 domain-containing protein</fullName>
    </recommendedName>
</protein>
<evidence type="ECO:0008006" key="4">
    <source>
        <dbReference type="Google" id="ProtNLM"/>
    </source>
</evidence>
<sequence length="99" mass="11024">MLQQVVIGNPAGWPGSRWFNFREFAMTGKNQHVVPHQDGWAVKGAGNQRATSVHDTQQQAIDAGRDIARNQQSELVIHRPDGRIRDKDSHGNDSFPPKG</sequence>
<comment type="caution">
    <text evidence="2">The sequence shown here is derived from an EMBL/GenBank/DDBJ whole genome shotgun (WGS) entry which is preliminary data.</text>
</comment>
<dbReference type="EMBL" id="BAABBP010000008">
    <property type="protein sequence ID" value="GAA3990698.1"/>
    <property type="molecule type" value="Genomic_DNA"/>
</dbReference>
<organism evidence="2 3">
    <name type="scientific">Comamonas faecalis</name>
    <dbReference type="NCBI Taxonomy" id="1387849"/>
    <lineage>
        <taxon>Bacteria</taxon>
        <taxon>Pseudomonadati</taxon>
        <taxon>Pseudomonadota</taxon>
        <taxon>Betaproteobacteria</taxon>
        <taxon>Burkholderiales</taxon>
        <taxon>Comamonadaceae</taxon>
        <taxon>Comamonas</taxon>
    </lineage>
</organism>
<evidence type="ECO:0000313" key="3">
    <source>
        <dbReference type="Proteomes" id="UP001501627"/>
    </source>
</evidence>